<comment type="caution">
    <text evidence="14">The sequence shown here is derived from an EMBL/GenBank/DDBJ whole genome shotgun (WGS) entry which is preliminary data.</text>
</comment>
<evidence type="ECO:0000256" key="4">
    <source>
        <dbReference type="ARBA" id="ARBA00022989"/>
    </source>
</evidence>
<dbReference type="InterPro" id="IPR036866">
    <property type="entry name" value="RibonucZ/Hydroxyglut_hydro"/>
</dbReference>
<name>A0A9X2S970_9BACL</name>
<keyword evidence="15" id="KW-1185">Reference proteome</keyword>
<feature type="transmembrane region" description="Helical" evidence="10">
    <location>
        <begin position="497"/>
        <end position="514"/>
    </location>
</feature>
<organism evidence="14 15">
    <name type="scientific">Paenibacillus soyae</name>
    <dbReference type="NCBI Taxonomy" id="2969249"/>
    <lineage>
        <taxon>Bacteria</taxon>
        <taxon>Bacillati</taxon>
        <taxon>Bacillota</taxon>
        <taxon>Bacilli</taxon>
        <taxon>Bacillales</taxon>
        <taxon>Paenibacillaceae</taxon>
        <taxon>Paenibacillus</taxon>
    </lineage>
</organism>
<dbReference type="AlphaFoldDB" id="A0A9X2S970"/>
<comment type="catalytic activity">
    <reaction evidence="6">
        <text>3',5'-cyclic CMP + H2O = CMP + H(+)</text>
        <dbReference type="Rhea" id="RHEA:72675"/>
        <dbReference type="ChEBI" id="CHEBI:15377"/>
        <dbReference type="ChEBI" id="CHEBI:15378"/>
        <dbReference type="ChEBI" id="CHEBI:58003"/>
        <dbReference type="ChEBI" id="CHEBI:60377"/>
    </reaction>
    <physiologicalReaction direction="left-to-right" evidence="6">
        <dbReference type="Rhea" id="RHEA:72676"/>
    </physiologicalReaction>
</comment>
<evidence type="ECO:0000256" key="6">
    <source>
        <dbReference type="ARBA" id="ARBA00034221"/>
    </source>
</evidence>
<dbReference type="EMBL" id="JANIPJ010000002">
    <property type="protein sequence ID" value="MCR2803213.1"/>
    <property type="molecule type" value="Genomic_DNA"/>
</dbReference>
<dbReference type="PANTHER" id="PTHR30619:SF1">
    <property type="entry name" value="RECOMBINATION PROTEIN 2"/>
    <property type="match status" value="1"/>
</dbReference>
<gene>
    <name evidence="14" type="ORF">NQZ67_04885</name>
</gene>
<evidence type="ECO:0000256" key="1">
    <source>
        <dbReference type="ARBA" id="ARBA00004651"/>
    </source>
</evidence>
<comment type="subcellular location">
    <subcellularLocation>
        <location evidence="1">Cell membrane</location>
        <topology evidence="1">Multi-pass membrane protein</topology>
    </subcellularLocation>
</comment>
<dbReference type="Pfam" id="PF00753">
    <property type="entry name" value="Lactamase_B"/>
    <property type="match status" value="1"/>
</dbReference>
<evidence type="ECO:0000313" key="15">
    <source>
        <dbReference type="Proteomes" id="UP001141950"/>
    </source>
</evidence>
<evidence type="ECO:0000256" key="2">
    <source>
        <dbReference type="ARBA" id="ARBA00022475"/>
    </source>
</evidence>
<feature type="transmembrane region" description="Helical" evidence="10">
    <location>
        <begin position="346"/>
        <end position="363"/>
    </location>
</feature>
<dbReference type="RefSeq" id="WP_257443266.1">
    <property type="nucleotide sequence ID" value="NZ_JANIPJ010000002.1"/>
</dbReference>
<dbReference type="InterPro" id="IPR001279">
    <property type="entry name" value="Metallo-B-lactamas"/>
</dbReference>
<dbReference type="Pfam" id="PF03772">
    <property type="entry name" value="Competence"/>
    <property type="match status" value="1"/>
</dbReference>
<feature type="region of interest" description="Disordered" evidence="9">
    <location>
        <begin position="534"/>
        <end position="557"/>
    </location>
</feature>
<feature type="transmembrane region" description="Helical" evidence="10">
    <location>
        <begin position="264"/>
        <end position="288"/>
    </location>
</feature>
<feature type="domain" description="Metallo-beta-lactamase" evidence="11">
    <location>
        <begin position="596"/>
        <end position="816"/>
    </location>
</feature>
<feature type="transmembrane region" description="Helical" evidence="10">
    <location>
        <begin position="563"/>
        <end position="581"/>
    </location>
</feature>
<evidence type="ECO:0000256" key="10">
    <source>
        <dbReference type="SAM" id="Phobius"/>
    </source>
</evidence>
<dbReference type="SUPFAM" id="SSF56281">
    <property type="entry name" value="Metallo-hydrolase/oxidoreductase"/>
    <property type="match status" value="1"/>
</dbReference>
<dbReference type="InterPro" id="IPR052159">
    <property type="entry name" value="Competence_DNA_uptake"/>
</dbReference>
<feature type="transmembrane region" description="Helical" evidence="10">
    <location>
        <begin position="398"/>
        <end position="421"/>
    </location>
</feature>
<dbReference type="GO" id="GO:0005886">
    <property type="term" value="C:plasma membrane"/>
    <property type="evidence" value="ECO:0007669"/>
    <property type="project" value="UniProtKB-SubCell"/>
</dbReference>
<feature type="transmembrane region" description="Helical" evidence="10">
    <location>
        <begin position="433"/>
        <end position="453"/>
    </location>
</feature>
<feature type="transmembrane region" description="Helical" evidence="10">
    <location>
        <begin position="300"/>
        <end position="316"/>
    </location>
</feature>
<reference evidence="14" key="1">
    <citation type="submission" date="2022-08" db="EMBL/GenBank/DDBJ databases">
        <title>The genomic sequence of strain Paenibacillus sp. SCIV0701.</title>
        <authorList>
            <person name="Zhao H."/>
        </authorList>
    </citation>
    <scope>NUCLEOTIDE SEQUENCE</scope>
    <source>
        <strain evidence="14">SCIV0701</strain>
    </source>
</reference>
<dbReference type="Pfam" id="PF13567">
    <property type="entry name" value="DUF4131"/>
    <property type="match status" value="1"/>
</dbReference>
<keyword evidence="4 10" id="KW-1133">Transmembrane helix</keyword>
<dbReference type="InterPro" id="IPR025405">
    <property type="entry name" value="DUF4131"/>
</dbReference>
<evidence type="ECO:0000259" key="12">
    <source>
        <dbReference type="Pfam" id="PF03772"/>
    </source>
</evidence>
<keyword evidence="2" id="KW-1003">Cell membrane</keyword>
<dbReference type="PANTHER" id="PTHR30619">
    <property type="entry name" value="DNA INTERNALIZATION/COMPETENCE PROTEIN COMEC/REC2"/>
    <property type="match status" value="1"/>
</dbReference>
<evidence type="ECO:0000313" key="14">
    <source>
        <dbReference type="EMBL" id="MCR2803213.1"/>
    </source>
</evidence>
<dbReference type="NCBIfam" id="TIGR00360">
    <property type="entry name" value="ComEC_N-term"/>
    <property type="match status" value="1"/>
</dbReference>
<feature type="domain" description="ComEC/Rec2-related protein" evidence="12">
    <location>
        <begin position="249"/>
        <end position="512"/>
    </location>
</feature>
<sequence>MRLMDRRPLVWFATCFVAGSAAAAGLGARGAMLLAGAAALLAAAAVLGKQASRGVAIACLIGLCLAAGTRLWADARNVTALQELAAAAEADGPRAAYAADALGTIVSAVEIDGDRVTFRMEAHAIQAEGVEPLERAERLQVQLRLSEAPELEVAAAWQRGDEVRVAGELSRPAEATNSGGFDYRRYLRSQGIHWLLKAEGAAALDVASPAAKQWSAAAMLGRVDAARAWLGTRLGALYPAEQSGYMQGLILGIREDLDPEQFNAFARLGLTHILAISGLHVAVFMYAFGGLMKLARQPRERILTALMFAVPLYVLLAGASPSVLRAGVMAVLGLIAARLGKLKDGLHLLAAAAVLLLLYNPYYLDSVSFQLSFLVTLGLIVGVPPVRRALPRPRRGGWLLDLAAVTLVAQLVSFPVTLYYFNQFHLLSLLANFILVPFISFIVMPAGTAAMLLGFVWEDGAGWLAGLSVRANEWSFALVDALSKPDGLRIIWATPPLWWVMVWLLLMAALFRFVDRWNAVRRWREEEAAACEEATAPLSAGSDGGDDQYRRDRSSHSPYGRHMRAAVGYAAALIILLLYAANPYRFDRSGTVSFLDVGQGDAALIRTPAGKHILIDGGGAISFAKPGEEWRARKDPFDVGAKVVVPLLMRRGVSELDLLVVSHLDSDHIKGLHAVLEQIPVKAIWWNGSMKDSEDAVRLMELALDSGIPLYAPADDDEVELDYATRLKVLWPVRRNGEEAVPSEEDQNEHSLVVSLSMYGYTILFPGDISSETERLIVEREQSAGGEASPITILKVAHHGSRYSTSEEWLAYLRPLSAVASVSATNTYGHPHPDVISRLGHAGAALWRTDLEGEARFRLTSSGVFAWKE</sequence>
<comment type="function">
    <text evidence="7">Counteracts the endogenous Pycsar antiviral defense system. Phosphodiesterase that enables metal-dependent hydrolysis of host cyclic nucleotide Pycsar defense signals such as cCMP and cUMP.</text>
</comment>
<dbReference type="Gene3D" id="3.60.15.10">
    <property type="entry name" value="Ribonuclease Z/Hydroxyacylglutathione hydrolase-like"/>
    <property type="match status" value="1"/>
</dbReference>
<comment type="catalytic activity">
    <reaction evidence="8">
        <text>3',5'-cyclic UMP + H2O = UMP + H(+)</text>
        <dbReference type="Rhea" id="RHEA:70575"/>
        <dbReference type="ChEBI" id="CHEBI:15377"/>
        <dbReference type="ChEBI" id="CHEBI:15378"/>
        <dbReference type="ChEBI" id="CHEBI:57865"/>
        <dbReference type="ChEBI" id="CHEBI:184387"/>
    </reaction>
    <physiologicalReaction direction="left-to-right" evidence="8">
        <dbReference type="Rhea" id="RHEA:70576"/>
    </physiologicalReaction>
</comment>
<dbReference type="Proteomes" id="UP001141950">
    <property type="component" value="Unassembled WGS sequence"/>
</dbReference>
<feature type="domain" description="DUF4131" evidence="13">
    <location>
        <begin position="31"/>
        <end position="201"/>
    </location>
</feature>
<evidence type="ECO:0000256" key="9">
    <source>
        <dbReference type="SAM" id="MobiDB-lite"/>
    </source>
</evidence>
<evidence type="ECO:0000256" key="7">
    <source>
        <dbReference type="ARBA" id="ARBA00034301"/>
    </source>
</evidence>
<evidence type="ECO:0000259" key="11">
    <source>
        <dbReference type="Pfam" id="PF00753"/>
    </source>
</evidence>
<evidence type="ECO:0000259" key="13">
    <source>
        <dbReference type="Pfam" id="PF13567"/>
    </source>
</evidence>
<keyword evidence="3 10" id="KW-0812">Transmembrane</keyword>
<dbReference type="CDD" id="cd07731">
    <property type="entry name" value="ComA-like_MBL-fold"/>
    <property type="match status" value="1"/>
</dbReference>
<dbReference type="InterPro" id="IPR004477">
    <property type="entry name" value="ComEC_N"/>
</dbReference>
<accession>A0A9X2S970</accession>
<keyword evidence="5 10" id="KW-0472">Membrane</keyword>
<dbReference type="InterPro" id="IPR035681">
    <property type="entry name" value="ComA-like_MBL"/>
</dbReference>
<protein>
    <submittedName>
        <fullName evidence="14">ComEC/Rec2 family competence protein</fullName>
    </submittedName>
</protein>
<evidence type="ECO:0000256" key="8">
    <source>
        <dbReference type="ARBA" id="ARBA00048505"/>
    </source>
</evidence>
<feature type="transmembrane region" description="Helical" evidence="10">
    <location>
        <begin position="55"/>
        <end position="73"/>
    </location>
</feature>
<proteinExistence type="predicted"/>
<evidence type="ECO:0000256" key="5">
    <source>
        <dbReference type="ARBA" id="ARBA00023136"/>
    </source>
</evidence>
<evidence type="ECO:0000256" key="3">
    <source>
        <dbReference type="ARBA" id="ARBA00022692"/>
    </source>
</evidence>